<gene>
    <name evidence="13" type="primary">LOC106123803</name>
</gene>
<keyword evidence="2" id="KW-0732">Signal</keyword>
<dbReference type="PANTHER" id="PTHR10514:SF27">
    <property type="entry name" value="ANGIOTENSIN-CONVERTING ENZYME"/>
    <property type="match status" value="1"/>
</dbReference>
<feature type="disulfide bond" evidence="9 11">
    <location>
        <begin position="352"/>
        <end position="370"/>
    </location>
</feature>
<feature type="binding site" evidence="8">
    <location>
        <position position="383"/>
    </location>
    <ligand>
        <name>Zn(2+)</name>
        <dbReference type="ChEBI" id="CHEBI:29105"/>
        <label>1</label>
        <note>catalytic</note>
    </ligand>
</feature>
<dbReference type="PRINTS" id="PR00791">
    <property type="entry name" value="PEPDIPTASEA"/>
</dbReference>
<keyword evidence="4 12" id="KW-0325">Glycoprotein</keyword>
<evidence type="ECO:0000256" key="8">
    <source>
        <dbReference type="PIRSR" id="PIRSR601548-3"/>
    </source>
</evidence>
<dbReference type="GO" id="GO:0008237">
    <property type="term" value="F:metallopeptidase activity"/>
    <property type="evidence" value="ECO:0007669"/>
    <property type="project" value="UniProtKB-KW"/>
</dbReference>
<evidence type="ECO:0000256" key="1">
    <source>
        <dbReference type="ARBA" id="ARBA00008139"/>
    </source>
</evidence>
<dbReference type="AlphaFoldDB" id="A0AAJ7EFN4"/>
<evidence type="ECO:0000256" key="3">
    <source>
        <dbReference type="ARBA" id="ARBA00023157"/>
    </source>
</evidence>
<dbReference type="KEGG" id="pxu:106123803"/>
<keyword evidence="12" id="KW-0378">Hydrolase</keyword>
<feature type="active site" description="Proton acceptor 2" evidence="6">
    <location>
        <position position="384"/>
    </location>
</feature>
<keyword evidence="8 12" id="KW-0479">Metal-binding</keyword>
<evidence type="ECO:0000256" key="2">
    <source>
        <dbReference type="ARBA" id="ARBA00022729"/>
    </source>
</evidence>
<proteinExistence type="inferred from homology"/>
<keyword evidence="12" id="KW-0482">Metalloprotease</keyword>
<feature type="binding site" evidence="10">
    <location>
        <position position="410"/>
    </location>
    <ligand>
        <name>Zn(2+)</name>
        <dbReference type="ChEBI" id="CHEBI:29105"/>
        <label>2</label>
        <note>catalytic</note>
    </ligand>
</feature>
<dbReference type="GeneID" id="106123803"/>
<dbReference type="GO" id="GO:0006508">
    <property type="term" value="P:proteolysis"/>
    <property type="evidence" value="ECO:0007669"/>
    <property type="project" value="UniProtKB-KW"/>
</dbReference>
<evidence type="ECO:0000256" key="4">
    <source>
        <dbReference type="ARBA" id="ARBA00023180"/>
    </source>
</evidence>
<feature type="binding site" evidence="7">
    <location>
        <position position="557"/>
    </location>
    <ligand>
        <name>chloride</name>
        <dbReference type="ChEBI" id="CHEBI:17996"/>
        <label>1</label>
    </ligand>
</feature>
<feature type="binding site" evidence="10">
    <location>
        <position position="383"/>
    </location>
    <ligand>
        <name>Zn(2+)</name>
        <dbReference type="ChEBI" id="CHEBI:29105"/>
        <label>2</label>
        <note>catalytic</note>
    </ligand>
</feature>
<name>A0AAJ7EFN4_PAPXU</name>
<sequence>MKGIPNCIYVVNELFEGINNDVVKYNAIAADIEWRSSVNSNKGIQDRTLAYLKRRITWQRNTCNKLSAIKHILTNGTQQRQSFLLCRGPIYNLEEARFLNNLNEKMLSTYYDAQVCIPKITSHPESMTNNNVSNERRINDYLLNMDKASTNEDNILEHRSKKEQTLCFKQKDVDDLITKSKDEKVLKWIWKMWRQETGTSVKEYFKTAVDIENRAARRNGYTDVGESWREELEISNLRHYCRQLFQSVKPFYTLLHGVVRYFLRKKYGDVVPIRGPIPAHLLSNLWTQNWEPISDLILPKSINIDESMKKKKWDVKHMVKRTEDFYISLGLPPMTDTFWRESIFVKNNKIRCHGTAANMFKEDDYRLLYCTGVSFHDIEVLHHEMGHIHYYMAYANQPGIFRQASSAFHESIGDAITIGVMTPQHLNRLGLINDTTLYSTNKDHAQAVPNVSNEDKENNTLKDSIKDDTNQLINANTDEILLLKRALNKIPQIPFSLLIDEYRWKYFENNIDAATMNKEFWAMSLEIQGISPPEDRNEEFFDLGAVYHVADNTPYIRYFLASFFQHQLFEHLCKVAVFGKHGDAKLLPKTIPLNRCDIYGAKASGKLLKKFMSHGNSQHWREILRDAFNEDDISAAALLRYYRPLEDFLIRLVGKHNIPLGW</sequence>
<evidence type="ECO:0000256" key="10">
    <source>
        <dbReference type="PIRSR" id="PIRSR601548-8"/>
    </source>
</evidence>
<reference evidence="13" key="1">
    <citation type="submission" date="2025-08" db="UniProtKB">
        <authorList>
            <consortium name="RefSeq"/>
        </authorList>
    </citation>
    <scope>IDENTIFICATION</scope>
</reference>
<keyword evidence="3 9" id="KW-1015">Disulfide bond</keyword>
<comment type="cofactor">
    <cofactor evidence="12">
        <name>Zn(2+)</name>
        <dbReference type="ChEBI" id="CHEBI:29105"/>
    </cofactor>
    <text evidence="12">Binds 1 zinc ion per subunit.</text>
</comment>
<organism evidence="13">
    <name type="scientific">Papilio xuthus</name>
    <name type="common">Asian swallowtail butterfly</name>
    <dbReference type="NCBI Taxonomy" id="66420"/>
    <lineage>
        <taxon>Eukaryota</taxon>
        <taxon>Metazoa</taxon>
        <taxon>Ecdysozoa</taxon>
        <taxon>Arthropoda</taxon>
        <taxon>Hexapoda</taxon>
        <taxon>Insecta</taxon>
        <taxon>Pterygota</taxon>
        <taxon>Neoptera</taxon>
        <taxon>Endopterygota</taxon>
        <taxon>Lepidoptera</taxon>
        <taxon>Glossata</taxon>
        <taxon>Ditrysia</taxon>
        <taxon>Papilionoidea</taxon>
        <taxon>Papilionidae</taxon>
        <taxon>Papilioninae</taxon>
        <taxon>Papilio</taxon>
    </lineage>
</organism>
<evidence type="ECO:0000256" key="7">
    <source>
        <dbReference type="PIRSR" id="PIRSR601548-2"/>
    </source>
</evidence>
<dbReference type="Gene3D" id="1.10.1370.30">
    <property type="match status" value="1"/>
</dbReference>
<evidence type="ECO:0000256" key="9">
    <source>
        <dbReference type="PIRSR" id="PIRSR601548-4"/>
    </source>
</evidence>
<keyword evidence="12" id="KW-0645">Protease</keyword>
<dbReference type="PROSITE" id="PS52011">
    <property type="entry name" value="PEPTIDASE_M2"/>
    <property type="match status" value="1"/>
</dbReference>
<dbReference type="RefSeq" id="XP_013175663.1">
    <property type="nucleotide sequence ID" value="XM_013320209.1"/>
</dbReference>
<evidence type="ECO:0000256" key="12">
    <source>
        <dbReference type="RuleBase" id="RU361144"/>
    </source>
</evidence>
<dbReference type="GO" id="GO:0016020">
    <property type="term" value="C:membrane"/>
    <property type="evidence" value="ECO:0007669"/>
    <property type="project" value="InterPro"/>
</dbReference>
<evidence type="ECO:0000313" key="13">
    <source>
        <dbReference type="RefSeq" id="XP_013175663.1"/>
    </source>
</evidence>
<protein>
    <recommendedName>
        <fullName evidence="12">Angiotensin-converting enzyme</fullName>
        <ecNumber evidence="12">3.4.-.-</ecNumber>
    </recommendedName>
</protein>
<keyword evidence="12" id="KW-0121">Carboxypeptidase</keyword>
<keyword evidence="8 12" id="KW-0862">Zinc</keyword>
<evidence type="ECO:0000256" key="5">
    <source>
        <dbReference type="PIRSR" id="PIRSR601548-1"/>
    </source>
</evidence>
<dbReference type="CDD" id="cd06461">
    <property type="entry name" value="M2_ACE"/>
    <property type="match status" value="1"/>
</dbReference>
<feature type="active site" description="Proton donor 1" evidence="5">
    <location>
        <position position="548"/>
    </location>
</feature>
<dbReference type="GO" id="GO:0004180">
    <property type="term" value="F:carboxypeptidase activity"/>
    <property type="evidence" value="ECO:0007669"/>
    <property type="project" value="UniProtKB-KW"/>
</dbReference>
<dbReference type="PANTHER" id="PTHR10514">
    <property type="entry name" value="ANGIOTENSIN-CONVERTING ENZYME"/>
    <property type="match status" value="1"/>
</dbReference>
<dbReference type="Proteomes" id="UP000694872">
    <property type="component" value="Unplaced"/>
</dbReference>
<feature type="binding site" evidence="10">
    <location>
        <position position="387"/>
    </location>
    <ligand>
        <name>Zn(2+)</name>
        <dbReference type="ChEBI" id="CHEBI:29105"/>
        <label>2</label>
        <note>catalytic</note>
    </ligand>
</feature>
<evidence type="ECO:0000256" key="11">
    <source>
        <dbReference type="PROSITE-ProRule" id="PRU01355"/>
    </source>
</evidence>
<dbReference type="SUPFAM" id="SSF55486">
    <property type="entry name" value="Metalloproteases ('zincins'), catalytic domain"/>
    <property type="match status" value="1"/>
</dbReference>
<accession>A0AAJ7EFN4</accession>
<comment type="similarity">
    <text evidence="1 11 12">Belongs to the peptidase M2 family.</text>
</comment>
<dbReference type="InterPro" id="IPR001548">
    <property type="entry name" value="Peptidase_M2"/>
</dbReference>
<feature type="binding site" evidence="8">
    <location>
        <position position="387"/>
    </location>
    <ligand>
        <name>Zn(2+)</name>
        <dbReference type="ChEBI" id="CHEBI:29105"/>
        <label>1</label>
        <note>catalytic</note>
    </ligand>
</feature>
<dbReference type="GO" id="GO:0008241">
    <property type="term" value="F:peptidyl-dipeptidase activity"/>
    <property type="evidence" value="ECO:0007669"/>
    <property type="project" value="InterPro"/>
</dbReference>
<feature type="disulfide bond" evidence="9">
    <location>
        <begin position="573"/>
        <end position="596"/>
    </location>
</feature>
<dbReference type="Pfam" id="PF01401">
    <property type="entry name" value="Peptidase_M2"/>
    <property type="match status" value="1"/>
</dbReference>
<comment type="caution">
    <text evidence="11">Lacks conserved residue(s) required for the propagation of feature annotation.</text>
</comment>
<feature type="binding site" evidence="8">
    <location>
        <position position="410"/>
    </location>
    <ligand>
        <name>Zn(2+)</name>
        <dbReference type="ChEBI" id="CHEBI:29105"/>
        <label>1</label>
        <note>catalytic</note>
    </ligand>
</feature>
<dbReference type="EC" id="3.4.-.-" evidence="12"/>
<dbReference type="GO" id="GO:0046872">
    <property type="term" value="F:metal ion binding"/>
    <property type="evidence" value="ECO:0007669"/>
    <property type="project" value="UniProtKB-KW"/>
</dbReference>
<feature type="active site" description="Proton acceptor 1" evidence="5">
    <location>
        <position position="384"/>
    </location>
</feature>
<evidence type="ECO:0000256" key="6">
    <source>
        <dbReference type="PIRSR" id="PIRSR601548-11"/>
    </source>
</evidence>
<feature type="active site" description="Proton donor 2" evidence="6">
    <location>
        <position position="548"/>
    </location>
</feature>